<keyword evidence="1" id="KW-0732">Signal</keyword>
<proteinExistence type="predicted"/>
<evidence type="ECO:0000313" key="2">
    <source>
        <dbReference type="EMBL" id="MDP8566347.1"/>
    </source>
</evidence>
<dbReference type="Proteomes" id="UP001225906">
    <property type="component" value="Unassembled WGS sequence"/>
</dbReference>
<gene>
    <name evidence="2" type="ORF">Q9291_00670</name>
</gene>
<accession>A0ABT9JP32</accession>
<feature type="chain" id="PRO_5047374651" evidence="1">
    <location>
        <begin position="23"/>
        <end position="88"/>
    </location>
</feature>
<comment type="caution">
    <text evidence="2">The sequence shown here is derived from an EMBL/GenBank/DDBJ whole genome shotgun (WGS) entry which is preliminary data.</text>
</comment>
<feature type="signal peptide" evidence="1">
    <location>
        <begin position="1"/>
        <end position="22"/>
    </location>
</feature>
<sequence length="88" mass="9616">MRYIISTAVLVSGLVAAMPVLAFDQEVSVEHKAHAQQFLSKRPYANPVVLAKAGAEQGWVGASLVVGQDQALKQQHIMKMHMIGKRAY</sequence>
<protein>
    <submittedName>
        <fullName evidence="2">Uncharacterized protein</fullName>
    </submittedName>
</protein>
<organism evidence="2 3">
    <name type="scientific">Methylophilus aquaticus</name>
    <dbReference type="NCBI Taxonomy" id="1971610"/>
    <lineage>
        <taxon>Bacteria</taxon>
        <taxon>Pseudomonadati</taxon>
        <taxon>Pseudomonadota</taxon>
        <taxon>Betaproteobacteria</taxon>
        <taxon>Nitrosomonadales</taxon>
        <taxon>Methylophilaceae</taxon>
        <taxon>Methylophilus</taxon>
    </lineage>
</organism>
<keyword evidence="3" id="KW-1185">Reference proteome</keyword>
<evidence type="ECO:0000256" key="1">
    <source>
        <dbReference type="SAM" id="SignalP"/>
    </source>
</evidence>
<dbReference type="EMBL" id="JAVCAP010000001">
    <property type="protein sequence ID" value="MDP8566347.1"/>
    <property type="molecule type" value="Genomic_DNA"/>
</dbReference>
<reference evidence="3" key="1">
    <citation type="journal article" date="2019" name="Int. J. Syst. Evol. Microbiol.">
        <title>The Global Catalogue of Microorganisms (GCM) 10K type strain sequencing project: providing services to taxonomists for standard genome sequencing and annotation.</title>
        <authorList>
            <consortium name="The Broad Institute Genomics Platform"/>
            <consortium name="The Broad Institute Genome Sequencing Center for Infectious Disease"/>
            <person name="Wu L."/>
            <person name="Ma J."/>
        </authorList>
    </citation>
    <scope>NUCLEOTIDE SEQUENCE [LARGE SCALE GENOMIC DNA]</scope>
    <source>
        <strain evidence="3">VKM B-3159</strain>
    </source>
</reference>
<name>A0ABT9JP32_9PROT</name>
<dbReference type="RefSeq" id="WP_306388054.1">
    <property type="nucleotide sequence ID" value="NZ_JAVCAP010000001.1"/>
</dbReference>
<evidence type="ECO:0000313" key="3">
    <source>
        <dbReference type="Proteomes" id="UP001225906"/>
    </source>
</evidence>